<evidence type="ECO:0000313" key="2">
    <source>
        <dbReference type="EMBL" id="KIJ99457.1"/>
    </source>
</evidence>
<evidence type="ECO:0000313" key="3">
    <source>
        <dbReference type="Proteomes" id="UP000054477"/>
    </source>
</evidence>
<organism evidence="2 3">
    <name type="scientific">Laccaria amethystina LaAM-08-1</name>
    <dbReference type="NCBI Taxonomy" id="1095629"/>
    <lineage>
        <taxon>Eukaryota</taxon>
        <taxon>Fungi</taxon>
        <taxon>Dikarya</taxon>
        <taxon>Basidiomycota</taxon>
        <taxon>Agaricomycotina</taxon>
        <taxon>Agaricomycetes</taxon>
        <taxon>Agaricomycetidae</taxon>
        <taxon>Agaricales</taxon>
        <taxon>Agaricineae</taxon>
        <taxon>Hydnangiaceae</taxon>
        <taxon>Laccaria</taxon>
    </lineage>
</organism>
<dbReference type="STRING" id="1095629.A0A0C9XU76"/>
<protein>
    <submittedName>
        <fullName evidence="2">Uncharacterized protein</fullName>
    </submittedName>
</protein>
<dbReference type="HOGENOM" id="CLU_017235_0_0_1"/>
<gene>
    <name evidence="2" type="ORF">K443DRAFT_679965</name>
</gene>
<reference evidence="2 3" key="1">
    <citation type="submission" date="2014-04" db="EMBL/GenBank/DDBJ databases">
        <authorList>
            <consortium name="DOE Joint Genome Institute"/>
            <person name="Kuo A."/>
            <person name="Kohler A."/>
            <person name="Nagy L.G."/>
            <person name="Floudas D."/>
            <person name="Copeland A."/>
            <person name="Barry K.W."/>
            <person name="Cichocki N."/>
            <person name="Veneault-Fourrey C."/>
            <person name="LaButti K."/>
            <person name="Lindquist E.A."/>
            <person name="Lipzen A."/>
            <person name="Lundell T."/>
            <person name="Morin E."/>
            <person name="Murat C."/>
            <person name="Sun H."/>
            <person name="Tunlid A."/>
            <person name="Henrissat B."/>
            <person name="Grigoriev I.V."/>
            <person name="Hibbett D.S."/>
            <person name="Martin F."/>
            <person name="Nordberg H.P."/>
            <person name="Cantor M.N."/>
            <person name="Hua S.X."/>
        </authorList>
    </citation>
    <scope>NUCLEOTIDE SEQUENCE [LARGE SCALE GENOMIC DNA]</scope>
    <source>
        <strain evidence="2 3">LaAM-08-1</strain>
    </source>
</reference>
<name>A0A0C9XU76_9AGAR</name>
<accession>A0A0C9XU76</accession>
<dbReference type="EMBL" id="KN838647">
    <property type="protein sequence ID" value="KIJ99457.1"/>
    <property type="molecule type" value="Genomic_DNA"/>
</dbReference>
<reference evidence="3" key="2">
    <citation type="submission" date="2015-01" db="EMBL/GenBank/DDBJ databases">
        <title>Evolutionary Origins and Diversification of the Mycorrhizal Mutualists.</title>
        <authorList>
            <consortium name="DOE Joint Genome Institute"/>
            <consortium name="Mycorrhizal Genomics Consortium"/>
            <person name="Kohler A."/>
            <person name="Kuo A."/>
            <person name="Nagy L.G."/>
            <person name="Floudas D."/>
            <person name="Copeland A."/>
            <person name="Barry K.W."/>
            <person name="Cichocki N."/>
            <person name="Veneault-Fourrey C."/>
            <person name="LaButti K."/>
            <person name="Lindquist E.A."/>
            <person name="Lipzen A."/>
            <person name="Lundell T."/>
            <person name="Morin E."/>
            <person name="Murat C."/>
            <person name="Riley R."/>
            <person name="Ohm R."/>
            <person name="Sun H."/>
            <person name="Tunlid A."/>
            <person name="Henrissat B."/>
            <person name="Grigoriev I.V."/>
            <person name="Hibbett D.S."/>
            <person name="Martin F."/>
        </authorList>
    </citation>
    <scope>NUCLEOTIDE SEQUENCE [LARGE SCALE GENOMIC DNA]</scope>
    <source>
        <strain evidence="3">LaAM-08-1</strain>
    </source>
</reference>
<feature type="compositionally biased region" description="Low complexity" evidence="1">
    <location>
        <begin position="142"/>
        <end position="175"/>
    </location>
</feature>
<proteinExistence type="predicted"/>
<feature type="compositionally biased region" description="Polar residues" evidence="1">
    <location>
        <begin position="180"/>
        <end position="189"/>
    </location>
</feature>
<feature type="region of interest" description="Disordered" evidence="1">
    <location>
        <begin position="90"/>
        <end position="329"/>
    </location>
</feature>
<dbReference type="Proteomes" id="UP000054477">
    <property type="component" value="Unassembled WGS sequence"/>
</dbReference>
<evidence type="ECO:0000256" key="1">
    <source>
        <dbReference type="SAM" id="MobiDB-lite"/>
    </source>
</evidence>
<keyword evidence="3" id="KW-1185">Reference proteome</keyword>
<sequence length="627" mass="68451">MRLRIQTCQPLPELKIWFIPDDKDVPVTVYDLKKAICQRIPSVNESRLLGHDLGLFLDDFELLDDSPFSAVRDGDLICIKAASSVQAVTVKAEGSSEMARAQKRKRSPTSAALVLIPGRSVRNPTVVPKRKEQTTSDDSDSDSSNSSSSTTSSSSKSSSSSSSSSSTTSSSSSSSPPVPQTSKVPQTSPKVPAKLPNITLGALNVKPKLPDASVGESFKVQHTPPGHGSSETHARNLRRRYKRQAEREQVQQPKTLSEPPAPPPPTLQQQQRPMSLQPPPISQSPFLPEHSSSSPVPPPPAPPKRSSASNLVPLGPKKIPSTRRDRVGPANDVASALNNAFGSNATTGELNPGIDLDTDVMDVDDEPKPQLMMLSLKNKNKKKGFKQSMAAPIPKKIVFGDTEDVQQIVVDVVPSQQEYVRLIPPSEIQGRGELPPNMFVTCVDVERGIWDVVKEHRKPKNSKKKKNKEATWADLWFEEPQVQGKVSKLVFAGPRQEVTDKWKEEEVVEEAVVSGSTAFDWVLAEKVWETSFEVKTPDQLAVGSLVGWKELGLNLQTVSPENLLFVAKITQIEGTQYTIRQLLRPGAGLSGFGAMGKDEVGEEGVDEVHEWEKIRSGPGWRVIPLDA</sequence>
<dbReference type="OrthoDB" id="74813at2759"/>
<dbReference type="AlphaFoldDB" id="A0A0C9XU76"/>